<comment type="caution">
    <text evidence="1">The sequence shown here is derived from an EMBL/GenBank/DDBJ whole genome shotgun (WGS) entry which is preliminary data.</text>
</comment>
<name>A0ABU2D0D6_9EURY</name>
<evidence type="ECO:0000313" key="2">
    <source>
        <dbReference type="Proteomes" id="UP001246244"/>
    </source>
</evidence>
<proteinExistence type="predicted"/>
<accession>A0ABU2D0D6</accession>
<dbReference type="EMBL" id="JAVKPK010000020">
    <property type="protein sequence ID" value="MDR7665443.1"/>
    <property type="molecule type" value="Genomic_DNA"/>
</dbReference>
<dbReference type="Proteomes" id="UP001246244">
    <property type="component" value="Unassembled WGS sequence"/>
</dbReference>
<reference evidence="2" key="1">
    <citation type="submission" date="2023-07" db="EMBL/GenBank/DDBJ databases">
        <title>Whole-genome sequencing of a new Methanosarcina sp. Z-7115.</title>
        <authorList>
            <person name="Zhilina T.N."/>
            <person name="Merkel A.Y."/>
        </authorList>
    </citation>
    <scope>NUCLEOTIDE SEQUENCE [LARGE SCALE GENOMIC DNA]</scope>
    <source>
        <strain evidence="2">Z-7115</strain>
    </source>
</reference>
<dbReference type="RefSeq" id="WP_310575470.1">
    <property type="nucleotide sequence ID" value="NZ_JAVKPK010000020.1"/>
</dbReference>
<evidence type="ECO:0000313" key="1">
    <source>
        <dbReference type="EMBL" id="MDR7665443.1"/>
    </source>
</evidence>
<keyword evidence="2" id="KW-1185">Reference proteome</keyword>
<gene>
    <name evidence="1" type="ORF">RG963_06520</name>
</gene>
<dbReference type="SUPFAM" id="SSF52540">
    <property type="entry name" value="P-loop containing nucleoside triphosphate hydrolases"/>
    <property type="match status" value="1"/>
</dbReference>
<protein>
    <submittedName>
        <fullName evidence="1">Uncharacterized protein</fullName>
    </submittedName>
</protein>
<dbReference type="InterPro" id="IPR027417">
    <property type="entry name" value="P-loop_NTPase"/>
</dbReference>
<organism evidence="1 2">
    <name type="scientific">Methanosarcina baikalica</name>
    <dbReference type="NCBI Taxonomy" id="3073890"/>
    <lineage>
        <taxon>Archaea</taxon>
        <taxon>Methanobacteriati</taxon>
        <taxon>Methanobacteriota</taxon>
        <taxon>Stenosarchaea group</taxon>
        <taxon>Methanomicrobia</taxon>
        <taxon>Methanosarcinales</taxon>
        <taxon>Methanosarcinaceae</taxon>
        <taxon>Methanosarcina</taxon>
    </lineage>
</organism>
<sequence>MLEIDFKDICPRMGSKEDSFEELCCEIFYRKIKAVRSDLIVYNRNRGAGGDGGVEAYWELTDEKEIGIQCKYVFTYTALIKQLEKSLASATTIHPNLTCYVVCIPFNLTTNTNNGIGESEKFKSWLEKKKVKLNFNFEVYLWSGSYLIDYIIELDKNNGLKNYWFNREIFPKEWFEQRINEAKAQAGERYTPKLSISVPSFEELEIFSNSYVRDEKNKQINSKINEKVEDWNRSYNLKETIKEKISTSHDEIKNNLDEVIETLNKIYTETWNQKENIDLSKKLRNILDTFHNYESLVFEEFKEKGWVDAPSYRQYMMEYTATFPAAHLDSTRDIIICLEQFLSLLTSNKTKLSFSKIVLLKGPAGIGKTHLIIDHALSRKDRGAISLVFYGEDFDHDEPWTTISRKLGLSGNLSRDEFFECLSIASEETQEPVLIYIDALNESKNHKKWKTWFPLICEQIRPYPKILLCVSCRDTYINEIFSDINSISQIDHNGFSGCEFEAITEFFNYYKIEHPTSPLLQKEFTNPLFLHLVCSTLKDKEPSSLPLGQQGFLTVMNSFLRKKNEVISSAINCDPRDNVINKALFALAKSIGQSSSNYIKLDAAKRVVSNILPVSGYTDSLFIHLEKENLVSVIPSMVDEDGLLQHNVRFTFERIQDFFIVREAIKDLDQSLVRDLFKEGNPLYFVLNSDCTENIRLGLLEACSIIIPEKYNVELTEIIDIKNSSFKDDIYNSIFRSFEWRSSKTFFDETRSLVLNQLHQNLDNTVLIDSLLAISTRNDCLLNGEFLHKLLEKINLTTRDPFWNYYIHENYELKRNVYRLIYWAKNANIGHINLESLTLWAIVLSWFCASSDRRIRDQSTLGLTRLFITNPQTITPLISKFNSVDDEYIFERVTLAAYGAILKSGPCNSLKETAETVYYLFLHKKIPCNALIRDNLRLLLEFANETKNLPENTDMSVFRPPYESFWPLEIPKQEIIDELMSCEEFAKIPEMYLGSYRIGTDFARYIVENIFYKFDLKSANITKNDIHNWFLYSVKEMSYPGYNSMCYKYDMHLISKYGGGRGKPTWAERLGKKYYWILYYRLIGILSDNLDYIADEFSDHVISKESSRLQGLNIRHHTMDPTDLRYTIFKKVGSHDWWNPIDYSFSTLRDISPEEWIETLDLPSVYEAIKAFDSKNGQWINLSLSKINKEEGQTQSEKLTGFNREVTTVVRSILVPKKETKHYKKGIKEMKDQFKIYTSSFNQHSYSICLEEYPYSEAVRQDSLYGGLFLELTGILPNTTSAYSNEISMLREKSFDYDFSNDERSETIEFPLPTFISELNLKWNGNSSWVDSSNEEIIINVKNKKCRGLIIREDKLVPLLNKIEMNIIFVVLQEKLIRSTNETHFKLVQKVSHYLYSNGKLSKIYEKEIDR</sequence>